<evidence type="ECO:0000313" key="2">
    <source>
        <dbReference type="EMBL" id="CAB3993357.1"/>
    </source>
</evidence>
<feature type="region of interest" description="Disordered" evidence="1">
    <location>
        <begin position="125"/>
        <end position="150"/>
    </location>
</feature>
<protein>
    <submittedName>
        <fullName evidence="2">Uncharacterized protein</fullName>
    </submittedName>
</protein>
<dbReference type="EMBL" id="CACRXK020002244">
    <property type="protein sequence ID" value="CAB3993357.1"/>
    <property type="molecule type" value="Genomic_DNA"/>
</dbReference>
<proteinExistence type="predicted"/>
<reference evidence="2" key="1">
    <citation type="submission" date="2020-04" db="EMBL/GenBank/DDBJ databases">
        <authorList>
            <person name="Alioto T."/>
            <person name="Alioto T."/>
            <person name="Gomez Garrido J."/>
        </authorList>
    </citation>
    <scope>NUCLEOTIDE SEQUENCE</scope>
    <source>
        <strain evidence="2">A484AB</strain>
    </source>
</reference>
<name>A0A7D9DT15_PARCT</name>
<keyword evidence="3" id="KW-1185">Reference proteome</keyword>
<comment type="caution">
    <text evidence="2">The sequence shown here is derived from an EMBL/GenBank/DDBJ whole genome shotgun (WGS) entry which is preliminary data.</text>
</comment>
<gene>
    <name evidence="2" type="ORF">PACLA_8A067957</name>
</gene>
<feature type="compositionally biased region" description="Basic and acidic residues" evidence="1">
    <location>
        <begin position="131"/>
        <end position="142"/>
    </location>
</feature>
<dbReference type="AlphaFoldDB" id="A0A7D9DT15"/>
<evidence type="ECO:0000313" key="3">
    <source>
        <dbReference type="Proteomes" id="UP001152795"/>
    </source>
</evidence>
<dbReference type="Proteomes" id="UP001152795">
    <property type="component" value="Unassembled WGS sequence"/>
</dbReference>
<sequence length="150" mass="17599">MDLTEQIKVFQSACCNGWHCKHEECFVGDVLPLEPDIRQFCDYCRMGIYHLSQKKVQENRDEKSKHAHEGPQFLYTGYQYCDGVYKYEYVNSGEYFGSCTEPLNEMIINCVGLEWLSRREEIQKNSLPKASTKEEKDKKQTTIDKFFGPK</sequence>
<organism evidence="2 3">
    <name type="scientific">Paramuricea clavata</name>
    <name type="common">Red gorgonian</name>
    <name type="synonym">Violescent sea-whip</name>
    <dbReference type="NCBI Taxonomy" id="317549"/>
    <lineage>
        <taxon>Eukaryota</taxon>
        <taxon>Metazoa</taxon>
        <taxon>Cnidaria</taxon>
        <taxon>Anthozoa</taxon>
        <taxon>Octocorallia</taxon>
        <taxon>Malacalcyonacea</taxon>
        <taxon>Plexauridae</taxon>
        <taxon>Paramuricea</taxon>
    </lineage>
</organism>
<accession>A0A7D9DT15</accession>
<evidence type="ECO:0000256" key="1">
    <source>
        <dbReference type="SAM" id="MobiDB-lite"/>
    </source>
</evidence>